<accession>A0A917ULQ0</accession>
<feature type="region of interest" description="Disordered" evidence="1">
    <location>
        <begin position="1"/>
        <end position="20"/>
    </location>
</feature>
<comment type="caution">
    <text evidence="2">The sequence shown here is derived from an EMBL/GenBank/DDBJ whole genome shotgun (WGS) entry which is preliminary data.</text>
</comment>
<dbReference type="Proteomes" id="UP000657574">
    <property type="component" value="Unassembled WGS sequence"/>
</dbReference>
<protein>
    <submittedName>
        <fullName evidence="2">Uncharacterized protein</fullName>
    </submittedName>
</protein>
<dbReference type="AlphaFoldDB" id="A0A917ULQ0"/>
<keyword evidence="3" id="KW-1185">Reference proteome</keyword>
<evidence type="ECO:0000313" key="2">
    <source>
        <dbReference type="EMBL" id="GGJ66359.1"/>
    </source>
</evidence>
<sequence length="63" mass="6497">MCAGPHSEVRAVGPTTGKHQVYGPADRIEVLVQAGKHLARAEAGSPLWPGDGLLPPINSAEAD</sequence>
<gene>
    <name evidence="2" type="ORF">GCM10010121_091320</name>
</gene>
<reference evidence="2" key="1">
    <citation type="journal article" date="2014" name="Int. J. Syst. Evol. Microbiol.">
        <title>Complete genome sequence of Corynebacterium casei LMG S-19264T (=DSM 44701T), isolated from a smear-ripened cheese.</title>
        <authorList>
            <consortium name="US DOE Joint Genome Institute (JGI-PGF)"/>
            <person name="Walter F."/>
            <person name="Albersmeier A."/>
            <person name="Kalinowski J."/>
            <person name="Ruckert C."/>
        </authorList>
    </citation>
    <scope>NUCLEOTIDE SEQUENCE</scope>
    <source>
        <strain evidence="2">JCM 3086</strain>
    </source>
</reference>
<proteinExistence type="predicted"/>
<organism evidence="2 3">
    <name type="scientific">Streptomyces brasiliensis</name>
    <dbReference type="NCBI Taxonomy" id="1954"/>
    <lineage>
        <taxon>Bacteria</taxon>
        <taxon>Bacillati</taxon>
        <taxon>Actinomycetota</taxon>
        <taxon>Actinomycetes</taxon>
        <taxon>Kitasatosporales</taxon>
        <taxon>Streptomycetaceae</taxon>
        <taxon>Streptomyces</taxon>
    </lineage>
</organism>
<reference evidence="2" key="2">
    <citation type="submission" date="2020-09" db="EMBL/GenBank/DDBJ databases">
        <authorList>
            <person name="Sun Q."/>
            <person name="Ohkuma M."/>
        </authorList>
    </citation>
    <scope>NUCLEOTIDE SEQUENCE</scope>
    <source>
        <strain evidence="2">JCM 3086</strain>
    </source>
</reference>
<dbReference type="RefSeq" id="WP_189317204.1">
    <property type="nucleotide sequence ID" value="NZ_BMQA01000091.1"/>
</dbReference>
<evidence type="ECO:0000256" key="1">
    <source>
        <dbReference type="SAM" id="MobiDB-lite"/>
    </source>
</evidence>
<evidence type="ECO:0000313" key="3">
    <source>
        <dbReference type="Proteomes" id="UP000657574"/>
    </source>
</evidence>
<name>A0A917ULQ0_9ACTN</name>
<feature type="region of interest" description="Disordered" evidence="1">
    <location>
        <begin position="43"/>
        <end position="63"/>
    </location>
</feature>
<dbReference type="EMBL" id="BMQA01000091">
    <property type="protein sequence ID" value="GGJ66359.1"/>
    <property type="molecule type" value="Genomic_DNA"/>
</dbReference>